<gene>
    <name evidence="2" type="ORF">RDB_LOCUS112095</name>
</gene>
<dbReference type="EMBL" id="CAJMWX010001196">
    <property type="protein sequence ID" value="CAE6473765.1"/>
    <property type="molecule type" value="Genomic_DNA"/>
</dbReference>
<dbReference type="Proteomes" id="UP000663888">
    <property type="component" value="Unassembled WGS sequence"/>
</dbReference>
<evidence type="ECO:0000259" key="1">
    <source>
        <dbReference type="Pfam" id="PF14200"/>
    </source>
</evidence>
<name>A0A8H3C378_9AGAM</name>
<dbReference type="InterPro" id="IPR035992">
    <property type="entry name" value="Ricin_B-like_lectins"/>
</dbReference>
<dbReference type="Gene3D" id="2.80.10.50">
    <property type="match status" value="2"/>
</dbReference>
<protein>
    <recommendedName>
        <fullName evidence="1">Ricin B lectin domain-containing protein</fullName>
    </recommendedName>
</protein>
<organism evidence="2 3">
    <name type="scientific">Rhizoctonia solani</name>
    <dbReference type="NCBI Taxonomy" id="456999"/>
    <lineage>
        <taxon>Eukaryota</taxon>
        <taxon>Fungi</taxon>
        <taxon>Dikarya</taxon>
        <taxon>Basidiomycota</taxon>
        <taxon>Agaricomycotina</taxon>
        <taxon>Agaricomycetes</taxon>
        <taxon>Cantharellales</taxon>
        <taxon>Ceratobasidiaceae</taxon>
        <taxon>Rhizoctonia</taxon>
    </lineage>
</organism>
<dbReference type="SUPFAM" id="SSF50370">
    <property type="entry name" value="Ricin B-like lectins"/>
    <property type="match status" value="2"/>
</dbReference>
<reference evidence="2" key="1">
    <citation type="submission" date="2021-01" db="EMBL/GenBank/DDBJ databases">
        <authorList>
            <person name="Kaushik A."/>
        </authorList>
    </citation>
    <scope>NUCLEOTIDE SEQUENCE</scope>
    <source>
        <strain evidence="2">AG4-R118</strain>
    </source>
</reference>
<sequence>MRYISISSSYPSTDHYIPQTPPQPPVSVMSISPGVYRIKNIKTNTVFDLQGGSSNKIHAWTQHHGMNQQWFVQLSGDGVVFKNVQYGQYAYTTNIQNGGKLFPSINLTTWNLSRHGNEWTVSLPGTNLVVEIGGGKEGDGGSIHLWENLGLRHQRWLLEKISDGQPQQLKRPNSPTPQEYPPLQQGFQQNFQELVFPSQVISPGTYFLRNVMSSTMVNLHGGSTDEGAEISGYEFNGGNHQKWQIQHTGHGRAVTLRNVQTNTYLWFRGQSFVPSFPVKSSYQLQEYIISAANSGFYISPAQRPGHALSLLYGSAQNRTEIGIWHNDQQDNQKWQFEHA</sequence>
<dbReference type="Pfam" id="PF14200">
    <property type="entry name" value="RicinB_lectin_2"/>
    <property type="match status" value="2"/>
</dbReference>
<evidence type="ECO:0000313" key="3">
    <source>
        <dbReference type="Proteomes" id="UP000663888"/>
    </source>
</evidence>
<dbReference type="PROSITE" id="PS50231">
    <property type="entry name" value="RICIN_B_LECTIN"/>
    <property type="match status" value="1"/>
</dbReference>
<dbReference type="AlphaFoldDB" id="A0A8H3C378"/>
<evidence type="ECO:0000313" key="2">
    <source>
        <dbReference type="EMBL" id="CAE6473765.1"/>
    </source>
</evidence>
<comment type="caution">
    <text evidence="2">The sequence shown here is derived from an EMBL/GenBank/DDBJ whole genome shotgun (WGS) entry which is preliminary data.</text>
</comment>
<dbReference type="CDD" id="cd23455">
    <property type="entry name" value="beta-trefoil_Ricin_RSA"/>
    <property type="match status" value="1"/>
</dbReference>
<feature type="domain" description="Ricin B lectin" evidence="1">
    <location>
        <begin position="201"/>
        <end position="268"/>
    </location>
</feature>
<proteinExistence type="predicted"/>
<dbReference type="InterPro" id="IPR000772">
    <property type="entry name" value="Ricin_B_lectin"/>
</dbReference>
<feature type="domain" description="Ricin B lectin" evidence="1">
    <location>
        <begin position="32"/>
        <end position="89"/>
    </location>
</feature>
<accession>A0A8H3C378</accession>